<dbReference type="RefSeq" id="WP_320556497.1">
    <property type="nucleotide sequence ID" value="NZ_JAXDAE010000013.1"/>
</dbReference>
<reference evidence="1 2" key="1">
    <citation type="submission" date="2023-11" db="EMBL/GenBank/DDBJ databases">
        <title>Winogradskyella pelagius sp. nov., isolated from coastal sediment.</title>
        <authorList>
            <person name="Li F."/>
        </authorList>
    </citation>
    <scope>NUCLEOTIDE SEQUENCE [LARGE SCALE GENOMIC DNA]</scope>
    <source>
        <strain evidence="1 2">KCTC 23502</strain>
    </source>
</reference>
<name>A0ABU5ETM8_9FLAO</name>
<accession>A0ABU5ETM8</accession>
<gene>
    <name evidence="1" type="ORF">SNF14_12430</name>
</gene>
<dbReference type="Proteomes" id="UP001285855">
    <property type="component" value="Unassembled WGS sequence"/>
</dbReference>
<comment type="caution">
    <text evidence="1">The sequence shown here is derived from an EMBL/GenBank/DDBJ whole genome shotgun (WGS) entry which is preliminary data.</text>
</comment>
<organism evidence="1 2">
    <name type="scientific">Winogradskyella aquimaris</name>
    <dbReference type="NCBI Taxonomy" id="864074"/>
    <lineage>
        <taxon>Bacteria</taxon>
        <taxon>Pseudomonadati</taxon>
        <taxon>Bacteroidota</taxon>
        <taxon>Flavobacteriia</taxon>
        <taxon>Flavobacteriales</taxon>
        <taxon>Flavobacteriaceae</taxon>
        <taxon>Winogradskyella</taxon>
    </lineage>
</organism>
<protein>
    <submittedName>
        <fullName evidence="1">Uncharacterized protein</fullName>
    </submittedName>
</protein>
<keyword evidence="2" id="KW-1185">Reference proteome</keyword>
<sequence>MVLRKSIVLVLSVFFITLTSCLEVAKEIYNWTEINDIEAIDGQTHFLSDDGIKIFLPKTFKKYSSIDYLKLLDSLVTDSKDLEIERTRFRHIREMEGNHYVFFDNTVNATYTINTVPYQPISRQDAKFILGIVRQNQAKASEVTDLKFTKITAKHNDNGKAQVFKAIFKLENLKLNQQAFQHVYFISSNNKTVLINLMAPFQINFDLFLEKMII</sequence>
<evidence type="ECO:0000313" key="2">
    <source>
        <dbReference type="Proteomes" id="UP001285855"/>
    </source>
</evidence>
<dbReference type="EMBL" id="JAXDAE010000013">
    <property type="protein sequence ID" value="MDY2588149.1"/>
    <property type="molecule type" value="Genomic_DNA"/>
</dbReference>
<dbReference type="PROSITE" id="PS51257">
    <property type="entry name" value="PROKAR_LIPOPROTEIN"/>
    <property type="match status" value="1"/>
</dbReference>
<proteinExistence type="predicted"/>
<evidence type="ECO:0000313" key="1">
    <source>
        <dbReference type="EMBL" id="MDY2588149.1"/>
    </source>
</evidence>